<name>A0AAV4TEA1_CAEEX</name>
<organism evidence="2 3">
    <name type="scientific">Caerostris extrusa</name>
    <name type="common">Bark spider</name>
    <name type="synonym">Caerostris bankana</name>
    <dbReference type="NCBI Taxonomy" id="172846"/>
    <lineage>
        <taxon>Eukaryota</taxon>
        <taxon>Metazoa</taxon>
        <taxon>Ecdysozoa</taxon>
        <taxon>Arthropoda</taxon>
        <taxon>Chelicerata</taxon>
        <taxon>Arachnida</taxon>
        <taxon>Araneae</taxon>
        <taxon>Araneomorphae</taxon>
        <taxon>Entelegynae</taxon>
        <taxon>Araneoidea</taxon>
        <taxon>Araneidae</taxon>
        <taxon>Caerostris</taxon>
    </lineage>
</organism>
<accession>A0AAV4TEA1</accession>
<comment type="caution">
    <text evidence="2">The sequence shown here is derived from an EMBL/GenBank/DDBJ whole genome shotgun (WGS) entry which is preliminary data.</text>
</comment>
<dbReference type="Proteomes" id="UP001054945">
    <property type="component" value="Unassembled WGS sequence"/>
</dbReference>
<evidence type="ECO:0000313" key="2">
    <source>
        <dbReference type="EMBL" id="GIY44993.1"/>
    </source>
</evidence>
<dbReference type="EMBL" id="BPLR01011222">
    <property type="protein sequence ID" value="GIY44993.1"/>
    <property type="molecule type" value="Genomic_DNA"/>
</dbReference>
<sequence>MWAASILCVAEMFFVKVGCPPFRQCEATFWFLLYSHKVGGGRYPDGEVKDHQQIKTRQGWIQTMKFIREKRNKFQIAFASVLFLDERHSTAFLGQLEVRDLEMISAAVSRSPADSIPGPLTRAY</sequence>
<feature type="chain" id="PRO_5043629767" evidence="1">
    <location>
        <begin position="19"/>
        <end position="124"/>
    </location>
</feature>
<keyword evidence="3" id="KW-1185">Reference proteome</keyword>
<proteinExistence type="predicted"/>
<evidence type="ECO:0000256" key="1">
    <source>
        <dbReference type="SAM" id="SignalP"/>
    </source>
</evidence>
<evidence type="ECO:0000313" key="3">
    <source>
        <dbReference type="Proteomes" id="UP001054945"/>
    </source>
</evidence>
<keyword evidence="1" id="KW-0732">Signal</keyword>
<feature type="signal peptide" evidence="1">
    <location>
        <begin position="1"/>
        <end position="18"/>
    </location>
</feature>
<reference evidence="2 3" key="1">
    <citation type="submission" date="2021-06" db="EMBL/GenBank/DDBJ databases">
        <title>Caerostris extrusa draft genome.</title>
        <authorList>
            <person name="Kono N."/>
            <person name="Arakawa K."/>
        </authorList>
    </citation>
    <scope>NUCLEOTIDE SEQUENCE [LARGE SCALE GENOMIC DNA]</scope>
</reference>
<protein>
    <submittedName>
        <fullName evidence="2">Uncharacterized protein</fullName>
    </submittedName>
</protein>
<gene>
    <name evidence="2" type="ORF">CEXT_453661</name>
</gene>
<dbReference type="AlphaFoldDB" id="A0AAV4TEA1"/>